<accession>A0A507B6M4</accession>
<name>A0A507B6M4_9PEZI</name>
<feature type="repeat" description="ANK" evidence="2">
    <location>
        <begin position="1277"/>
        <end position="1302"/>
    </location>
</feature>
<dbReference type="SUPFAM" id="SSF48403">
    <property type="entry name" value="Ankyrin repeat"/>
    <property type="match status" value="1"/>
</dbReference>
<keyword evidence="6" id="KW-1185">Reference proteome</keyword>
<keyword evidence="2" id="KW-0040">ANK repeat</keyword>
<dbReference type="RefSeq" id="XP_030994001.1">
    <property type="nucleotide sequence ID" value="XM_031141625.1"/>
</dbReference>
<dbReference type="SUPFAM" id="SSF52540">
    <property type="entry name" value="P-loop containing nucleoside triphosphate hydrolases"/>
    <property type="match status" value="1"/>
</dbReference>
<dbReference type="InterPro" id="IPR002110">
    <property type="entry name" value="Ankyrin_rpt"/>
</dbReference>
<dbReference type="InterPro" id="IPR056884">
    <property type="entry name" value="NPHP3-like_N"/>
</dbReference>
<sequence length="1367" mass="153590">MEIPATGLSVVYDPPDPSVEADDMGSIVFVHGFTGHPQRTWTHMKGDVGALQDEVNDDTPIEPPAKSRKLGPFSRPSRTTPATGQVYWPRDLLPRTIPKARVLTYGYDTRMSHRLGVASSQSTVYDHSGGFLVELASKRTEQPQRALIFVAHSLGGIIVKEMLRRSKNCETLQPDRHQIFKATKGIVFFGTPHIGADPRSHLRDIAESAIKALGFRVKKDIVHSLLPSSERLKELRDEFGPMAQQQNWSIYSFQEDLGMAVLNNKKVVEDVSSCIGNQAIETVLRIGRDHRDMCRFTSLHDVEYLKVANGLLDIYRKTQPLLSQLSRVSPFDNTHFTSEQRSCLLDSLRFDEIDSRHLTIRSAHRKTCRWLLTEPTFLAWLDTENLPEHHGFLWIKGKPGAGKSTLMKFALASARRTMKEKTIVSFFFNARGDDLEKSTEGMYRSLLLQLLEQMPALQERFDLLGLNAKCLSRVRWSIELLKHLFELVVEGLEDNSVICFIDALDECDEFQIRDMIKHLEQLSEMAAELHHEFRICFASRYYPHISIRRCIHLDLSGQKGHDEDIRNYIENELVIGPDTSSAASIRSSLYDKASGVFLWVMLVVDILNKEYDAGHQGDKLLRKLREVPSDLHALFSDILTRDRRDVKELLLCLQWVLFARNPLTPKQLYYGILAGTCAEDLDCRDKKQLPDDLIQKRLLNDSKGLIEFTKTERPVVQFIHESVVDFLLRDGGMNILTADPVQKGRGTGHQILVKSCLTYLRFSISHRVIDDRRLHDDGGKKLKKRLPLLRYATDNVLWHAGQAAGFGLDQSEFIQNFARRDWIKVANILERHAVRRYTADASLLYIMADRDFGNLIRHHPPGQSCFDDENERYTCPWIAAHATSSLEAICALRQRTLDSSPPDSLVHVACQSYARDTPEPCYRRSFRLEPKVSLASQVSSAEDWIYLASILEAGVDEETYYQMMYLLLDGAVRADKTLLAQHIFTANPSLTSIDDRQHLLYKAVMNGANGVIPLLIANGVNINKELCHGHNALTSAIRSGQLDTAQVLLDHGAAIESIDSKGQTPLMLAVQSHCGESNMMARLLLDRGADLETRDINGQTALLYAGCSSQNLAGRTLETLLDRGASIESKDKDGRTALSCAAQTFKSFHPDVDTIATNLQILLSRGADIESKDKLGRTPLSLVRPIPHMELLIDSGANIESRDDEGRTPLHWHARGLNVEAVKCLLQRGASVNARDFSGATPLVSAVRYLGSSCYVFNIMVLELLVDGGNIDSFDEEGRTALMWAASSGNSAIVKWLLGRGAVPFHKDLKGDDALSIVSKALELQTRPRDNDSLQSRMPDWHIQEELSNCRQLLSSRWIGSNRTESG</sequence>
<feature type="region of interest" description="Disordered" evidence="3">
    <location>
        <begin position="53"/>
        <end position="81"/>
    </location>
</feature>
<dbReference type="Gene3D" id="3.40.50.300">
    <property type="entry name" value="P-loop containing nucleotide triphosphate hydrolases"/>
    <property type="match status" value="1"/>
</dbReference>
<dbReference type="Proteomes" id="UP000319257">
    <property type="component" value="Unassembled WGS sequence"/>
</dbReference>
<feature type="repeat" description="ANK" evidence="2">
    <location>
        <begin position="1205"/>
        <end position="1237"/>
    </location>
</feature>
<feature type="repeat" description="ANK" evidence="2">
    <location>
        <begin position="1097"/>
        <end position="1132"/>
    </location>
</feature>
<comment type="caution">
    <text evidence="5">The sequence shown here is derived from an EMBL/GenBank/DDBJ whole genome shotgun (WGS) entry which is preliminary data.</text>
</comment>
<dbReference type="SMART" id="SM00248">
    <property type="entry name" value="ANK"/>
    <property type="match status" value="8"/>
</dbReference>
<dbReference type="SUPFAM" id="SSF53474">
    <property type="entry name" value="alpha/beta-Hydrolases"/>
    <property type="match status" value="1"/>
</dbReference>
<dbReference type="STRING" id="1093900.A0A507B6M4"/>
<dbReference type="PROSITE" id="PS50088">
    <property type="entry name" value="ANK_REPEAT"/>
    <property type="match status" value="5"/>
</dbReference>
<dbReference type="InterPro" id="IPR027417">
    <property type="entry name" value="P-loop_NTPase"/>
</dbReference>
<feature type="repeat" description="ANK" evidence="2">
    <location>
        <begin position="1028"/>
        <end position="1060"/>
    </location>
</feature>
<dbReference type="PANTHER" id="PTHR10039:SF5">
    <property type="entry name" value="NACHT DOMAIN-CONTAINING PROTEIN"/>
    <property type="match status" value="1"/>
</dbReference>
<evidence type="ECO:0000313" key="6">
    <source>
        <dbReference type="Proteomes" id="UP000319257"/>
    </source>
</evidence>
<organism evidence="5 6">
    <name type="scientific">Thyridium curvatum</name>
    <dbReference type="NCBI Taxonomy" id="1093900"/>
    <lineage>
        <taxon>Eukaryota</taxon>
        <taxon>Fungi</taxon>
        <taxon>Dikarya</taxon>
        <taxon>Ascomycota</taxon>
        <taxon>Pezizomycotina</taxon>
        <taxon>Sordariomycetes</taxon>
        <taxon>Sordariomycetidae</taxon>
        <taxon>Thyridiales</taxon>
        <taxon>Thyridiaceae</taxon>
        <taxon>Thyridium</taxon>
    </lineage>
</organism>
<dbReference type="Gene3D" id="1.25.40.20">
    <property type="entry name" value="Ankyrin repeat-containing domain"/>
    <property type="match status" value="1"/>
</dbReference>
<dbReference type="EMBL" id="SKBQ01000041">
    <property type="protein sequence ID" value="TPX12290.1"/>
    <property type="molecule type" value="Genomic_DNA"/>
</dbReference>
<evidence type="ECO:0000313" key="5">
    <source>
        <dbReference type="EMBL" id="TPX12290.1"/>
    </source>
</evidence>
<feature type="repeat" description="ANK" evidence="2">
    <location>
        <begin position="1061"/>
        <end position="1096"/>
    </location>
</feature>
<dbReference type="PROSITE" id="PS50297">
    <property type="entry name" value="ANK_REP_REGION"/>
    <property type="match status" value="4"/>
</dbReference>
<protein>
    <recommendedName>
        <fullName evidence="4">Nephrocystin 3-like N-terminal domain-containing protein</fullName>
    </recommendedName>
</protein>
<dbReference type="Pfam" id="PF24883">
    <property type="entry name" value="NPHP3_N"/>
    <property type="match status" value="1"/>
</dbReference>
<feature type="domain" description="Nephrocystin 3-like N-terminal" evidence="4">
    <location>
        <begin position="367"/>
        <end position="540"/>
    </location>
</feature>
<gene>
    <name evidence="5" type="ORF">E0L32_006937</name>
</gene>
<evidence type="ECO:0000256" key="2">
    <source>
        <dbReference type="PROSITE-ProRule" id="PRU00023"/>
    </source>
</evidence>
<evidence type="ECO:0000259" key="4">
    <source>
        <dbReference type="Pfam" id="PF24883"/>
    </source>
</evidence>
<dbReference type="GeneID" id="41974384"/>
<proteinExistence type="predicted"/>
<dbReference type="OrthoDB" id="194358at2759"/>
<dbReference type="Pfam" id="PF12796">
    <property type="entry name" value="Ank_2"/>
    <property type="match status" value="3"/>
</dbReference>
<keyword evidence="1" id="KW-0677">Repeat</keyword>
<evidence type="ECO:0000256" key="3">
    <source>
        <dbReference type="SAM" id="MobiDB-lite"/>
    </source>
</evidence>
<dbReference type="InterPro" id="IPR029058">
    <property type="entry name" value="AB_hydrolase_fold"/>
</dbReference>
<dbReference type="Gene3D" id="3.40.50.1820">
    <property type="entry name" value="alpha/beta hydrolase"/>
    <property type="match status" value="1"/>
</dbReference>
<evidence type="ECO:0000256" key="1">
    <source>
        <dbReference type="ARBA" id="ARBA00022737"/>
    </source>
</evidence>
<dbReference type="PANTHER" id="PTHR10039">
    <property type="entry name" value="AMELOGENIN"/>
    <property type="match status" value="1"/>
</dbReference>
<dbReference type="InParanoid" id="A0A507B6M4"/>
<reference evidence="5 6" key="1">
    <citation type="submission" date="2019-06" db="EMBL/GenBank/DDBJ databases">
        <title>Draft genome sequence of the filamentous fungus Phialemoniopsis curvata isolated from diesel fuel.</title>
        <authorList>
            <person name="Varaljay V.A."/>
            <person name="Lyon W.J."/>
            <person name="Crouch A.L."/>
            <person name="Drake C.E."/>
            <person name="Hollomon J.M."/>
            <person name="Nadeau L.J."/>
            <person name="Nunn H.S."/>
            <person name="Stevenson B.S."/>
            <person name="Bojanowski C.L."/>
            <person name="Crookes-Goodson W.J."/>
        </authorList>
    </citation>
    <scope>NUCLEOTIDE SEQUENCE [LARGE SCALE GENOMIC DNA]</scope>
    <source>
        <strain evidence="5 6">D216</strain>
    </source>
</reference>
<dbReference type="InterPro" id="IPR036770">
    <property type="entry name" value="Ankyrin_rpt-contain_sf"/>
</dbReference>